<keyword evidence="2" id="KW-1185">Reference proteome</keyword>
<evidence type="ECO:0000313" key="1">
    <source>
        <dbReference type="EMBL" id="GBM21069.1"/>
    </source>
</evidence>
<reference evidence="1 2" key="1">
    <citation type="journal article" date="2019" name="Sci. Rep.">
        <title>Orb-weaving spider Araneus ventricosus genome elucidates the spidroin gene catalogue.</title>
        <authorList>
            <person name="Kono N."/>
            <person name="Nakamura H."/>
            <person name="Ohtoshi R."/>
            <person name="Moran D.A.P."/>
            <person name="Shinohara A."/>
            <person name="Yoshida Y."/>
            <person name="Fujiwara M."/>
            <person name="Mori M."/>
            <person name="Tomita M."/>
            <person name="Arakawa K."/>
        </authorList>
    </citation>
    <scope>NUCLEOTIDE SEQUENCE [LARGE SCALE GENOMIC DNA]</scope>
</reference>
<protein>
    <submittedName>
        <fullName evidence="1">Uncharacterized protein</fullName>
    </submittedName>
</protein>
<organism evidence="1 2">
    <name type="scientific">Araneus ventricosus</name>
    <name type="common">Orbweaver spider</name>
    <name type="synonym">Epeira ventricosa</name>
    <dbReference type="NCBI Taxonomy" id="182803"/>
    <lineage>
        <taxon>Eukaryota</taxon>
        <taxon>Metazoa</taxon>
        <taxon>Ecdysozoa</taxon>
        <taxon>Arthropoda</taxon>
        <taxon>Chelicerata</taxon>
        <taxon>Arachnida</taxon>
        <taxon>Araneae</taxon>
        <taxon>Araneomorphae</taxon>
        <taxon>Entelegynae</taxon>
        <taxon>Araneoidea</taxon>
        <taxon>Araneidae</taxon>
        <taxon>Araneus</taxon>
    </lineage>
</organism>
<dbReference type="AlphaFoldDB" id="A0A4Y2DYD6"/>
<proteinExistence type="predicted"/>
<comment type="caution">
    <text evidence="1">The sequence shown here is derived from an EMBL/GenBank/DDBJ whole genome shotgun (WGS) entry which is preliminary data.</text>
</comment>
<sequence>MTRTTPEIGSPSPSFHTIPAVAVFRTGVRGARLVPRKSREPEIYLTYTKVQTDGELVTFGRGIKTYWTQIVVLYRLRHWVTEGALTINGHGRGPQNLFYARRSAKWIGKLRHLVRAGALTIDGHGRRPQNLF</sequence>
<accession>A0A4Y2DYD6</accession>
<name>A0A4Y2DYD6_ARAVE</name>
<dbReference type="Proteomes" id="UP000499080">
    <property type="component" value="Unassembled WGS sequence"/>
</dbReference>
<evidence type="ECO:0000313" key="2">
    <source>
        <dbReference type="Proteomes" id="UP000499080"/>
    </source>
</evidence>
<gene>
    <name evidence="1" type="ORF">AVEN_200760_1</name>
</gene>
<dbReference type="EMBL" id="BGPR01000453">
    <property type="protein sequence ID" value="GBM21069.1"/>
    <property type="molecule type" value="Genomic_DNA"/>
</dbReference>